<name>A0ACC1BAX5_9ROSI</name>
<reference evidence="2" key="1">
    <citation type="journal article" date="2023" name="G3 (Bethesda)">
        <title>Genome assembly and association tests identify interacting loci associated with vigor, precocity, and sex in interspecific pistachio rootstocks.</title>
        <authorList>
            <person name="Palmer W."/>
            <person name="Jacygrad E."/>
            <person name="Sagayaradj S."/>
            <person name="Cavanaugh K."/>
            <person name="Han R."/>
            <person name="Bertier L."/>
            <person name="Beede B."/>
            <person name="Kafkas S."/>
            <person name="Golino D."/>
            <person name="Preece J."/>
            <person name="Michelmore R."/>
        </authorList>
    </citation>
    <scope>NUCLEOTIDE SEQUENCE [LARGE SCALE GENOMIC DNA]</scope>
</reference>
<sequence length="207" mass="23441">MSPTKFHEDHDHHYERSRSGNKEFINGHRPSPLKINKESHAIQKSLYPSFTSSSTSSSLTASLPGIVHNVNNKRRQPVIIYMHSPRVIHTQARDFMALVQKLTGLSSSGHRDDDQEQKEAADNNNKNPNLGHNETEKRVDSSSVSVSPVMNAPRNPFLADIPLFTPNSTDFFCSPRPMYRFSDYTSPSMNNPISPSVFEFIKELPEY</sequence>
<protein>
    <submittedName>
        <fullName evidence="1">Uncharacterized protein</fullName>
    </submittedName>
</protein>
<evidence type="ECO:0000313" key="1">
    <source>
        <dbReference type="EMBL" id="KAJ0096070.1"/>
    </source>
</evidence>
<dbReference type="Proteomes" id="UP001164250">
    <property type="component" value="Chromosome 6"/>
</dbReference>
<proteinExistence type="predicted"/>
<dbReference type="EMBL" id="CM047902">
    <property type="protein sequence ID" value="KAJ0096070.1"/>
    <property type="molecule type" value="Genomic_DNA"/>
</dbReference>
<gene>
    <name evidence="1" type="ORF">Patl1_14977</name>
</gene>
<comment type="caution">
    <text evidence="1">The sequence shown here is derived from an EMBL/GenBank/DDBJ whole genome shotgun (WGS) entry which is preliminary data.</text>
</comment>
<organism evidence="1 2">
    <name type="scientific">Pistacia atlantica</name>
    <dbReference type="NCBI Taxonomy" id="434234"/>
    <lineage>
        <taxon>Eukaryota</taxon>
        <taxon>Viridiplantae</taxon>
        <taxon>Streptophyta</taxon>
        <taxon>Embryophyta</taxon>
        <taxon>Tracheophyta</taxon>
        <taxon>Spermatophyta</taxon>
        <taxon>Magnoliopsida</taxon>
        <taxon>eudicotyledons</taxon>
        <taxon>Gunneridae</taxon>
        <taxon>Pentapetalae</taxon>
        <taxon>rosids</taxon>
        <taxon>malvids</taxon>
        <taxon>Sapindales</taxon>
        <taxon>Anacardiaceae</taxon>
        <taxon>Pistacia</taxon>
    </lineage>
</organism>
<accession>A0ACC1BAX5</accession>
<evidence type="ECO:0000313" key="2">
    <source>
        <dbReference type="Proteomes" id="UP001164250"/>
    </source>
</evidence>
<keyword evidence="2" id="KW-1185">Reference proteome</keyword>